<organism evidence="1 2">
    <name type="scientific">Chondrus crispus</name>
    <name type="common">Carrageen Irish moss</name>
    <name type="synonym">Polymorpha crispa</name>
    <dbReference type="NCBI Taxonomy" id="2769"/>
    <lineage>
        <taxon>Eukaryota</taxon>
        <taxon>Rhodophyta</taxon>
        <taxon>Florideophyceae</taxon>
        <taxon>Rhodymeniophycidae</taxon>
        <taxon>Gigartinales</taxon>
        <taxon>Gigartinaceae</taxon>
        <taxon>Chondrus</taxon>
    </lineage>
</organism>
<dbReference type="RefSeq" id="XP_005716784.1">
    <property type="nucleotide sequence ID" value="XM_005716727.1"/>
</dbReference>
<dbReference type="AlphaFoldDB" id="R7QHS0"/>
<dbReference type="GeneID" id="17324497"/>
<evidence type="ECO:0000313" key="2">
    <source>
        <dbReference type="Proteomes" id="UP000012073"/>
    </source>
</evidence>
<reference evidence="2" key="1">
    <citation type="journal article" date="2013" name="Proc. Natl. Acad. Sci. U.S.A.">
        <title>Genome structure and metabolic features in the red seaweed Chondrus crispus shed light on evolution of the Archaeplastida.</title>
        <authorList>
            <person name="Collen J."/>
            <person name="Porcel B."/>
            <person name="Carre W."/>
            <person name="Ball S.G."/>
            <person name="Chaparro C."/>
            <person name="Tonon T."/>
            <person name="Barbeyron T."/>
            <person name="Michel G."/>
            <person name="Noel B."/>
            <person name="Valentin K."/>
            <person name="Elias M."/>
            <person name="Artiguenave F."/>
            <person name="Arun A."/>
            <person name="Aury J.M."/>
            <person name="Barbosa-Neto J.F."/>
            <person name="Bothwell J.H."/>
            <person name="Bouget F.Y."/>
            <person name="Brillet L."/>
            <person name="Cabello-Hurtado F."/>
            <person name="Capella-Gutierrez S."/>
            <person name="Charrier B."/>
            <person name="Cladiere L."/>
            <person name="Cock J.M."/>
            <person name="Coelho S.M."/>
            <person name="Colleoni C."/>
            <person name="Czjzek M."/>
            <person name="Da Silva C."/>
            <person name="Delage L."/>
            <person name="Denoeud F."/>
            <person name="Deschamps P."/>
            <person name="Dittami S.M."/>
            <person name="Gabaldon T."/>
            <person name="Gachon C.M."/>
            <person name="Groisillier A."/>
            <person name="Herve C."/>
            <person name="Jabbari K."/>
            <person name="Katinka M."/>
            <person name="Kloareg B."/>
            <person name="Kowalczyk N."/>
            <person name="Labadie K."/>
            <person name="Leblanc C."/>
            <person name="Lopez P.J."/>
            <person name="McLachlan D.H."/>
            <person name="Meslet-Cladiere L."/>
            <person name="Moustafa A."/>
            <person name="Nehr Z."/>
            <person name="Nyvall Collen P."/>
            <person name="Panaud O."/>
            <person name="Partensky F."/>
            <person name="Poulain J."/>
            <person name="Rensing S.A."/>
            <person name="Rousvoal S."/>
            <person name="Samson G."/>
            <person name="Symeonidi A."/>
            <person name="Weissenbach J."/>
            <person name="Zambounis A."/>
            <person name="Wincker P."/>
            <person name="Boyen C."/>
        </authorList>
    </citation>
    <scope>NUCLEOTIDE SEQUENCE [LARGE SCALE GENOMIC DNA]</scope>
    <source>
        <strain evidence="2">cv. Stackhouse</strain>
    </source>
</reference>
<protein>
    <submittedName>
        <fullName evidence="1">Uncharacterized protein</fullName>
    </submittedName>
</protein>
<gene>
    <name evidence="1" type="ORF">CHC_T00004957001</name>
</gene>
<sequence length="99" mass="10927">MTASIVAVGVEDRGEWLKAARLDDGPALLDVDAALLVHRSEWQTRVTRIDFRKVRNRAIVGRGTVGEVGAVEEVMSRAGRRNVSGMSRRGGRENGWRRG</sequence>
<dbReference type="EMBL" id="HG001808">
    <property type="protein sequence ID" value="CDF36965.1"/>
    <property type="molecule type" value="Genomic_DNA"/>
</dbReference>
<dbReference type="KEGG" id="ccp:CHC_T00004957001"/>
<dbReference type="Proteomes" id="UP000012073">
    <property type="component" value="Unassembled WGS sequence"/>
</dbReference>
<accession>R7QHS0</accession>
<keyword evidence="2" id="KW-1185">Reference proteome</keyword>
<dbReference type="Gramene" id="CDF36965">
    <property type="protein sequence ID" value="CDF36965"/>
    <property type="gene ID" value="CHC_T00004957001"/>
</dbReference>
<evidence type="ECO:0000313" key="1">
    <source>
        <dbReference type="EMBL" id="CDF36965.1"/>
    </source>
</evidence>
<proteinExistence type="predicted"/>
<name>R7QHS0_CHOCR</name>